<dbReference type="EC" id="2.4.1.-" evidence="10"/>
<evidence type="ECO:0000256" key="8">
    <source>
        <dbReference type="ARBA" id="ARBA00023034"/>
    </source>
</evidence>
<keyword evidence="12" id="KW-1185">Reference proteome</keyword>
<evidence type="ECO:0000256" key="1">
    <source>
        <dbReference type="ARBA" id="ARBA00004323"/>
    </source>
</evidence>
<evidence type="ECO:0000256" key="9">
    <source>
        <dbReference type="ARBA" id="ARBA00023136"/>
    </source>
</evidence>
<dbReference type="Gene3D" id="3.90.550.50">
    <property type="match status" value="1"/>
</dbReference>
<evidence type="ECO:0000256" key="3">
    <source>
        <dbReference type="ARBA" id="ARBA00022676"/>
    </source>
</evidence>
<keyword evidence="8 10" id="KW-0333">Golgi apparatus</keyword>
<dbReference type="PANTHER" id="PTHR11214:SF364">
    <property type="entry name" value="HEXOSYLTRANSFERASE"/>
    <property type="match status" value="1"/>
</dbReference>
<evidence type="ECO:0000256" key="2">
    <source>
        <dbReference type="ARBA" id="ARBA00008661"/>
    </source>
</evidence>
<keyword evidence="7 10" id="KW-1133">Transmembrane helix</keyword>
<dbReference type="GO" id="GO:0000139">
    <property type="term" value="C:Golgi membrane"/>
    <property type="evidence" value="ECO:0007669"/>
    <property type="project" value="UniProtKB-SubCell"/>
</dbReference>
<evidence type="ECO:0000256" key="10">
    <source>
        <dbReference type="RuleBase" id="RU363063"/>
    </source>
</evidence>
<evidence type="ECO:0000256" key="4">
    <source>
        <dbReference type="ARBA" id="ARBA00022679"/>
    </source>
</evidence>
<gene>
    <name evidence="11" type="ORF">ACJMK2_015775</name>
</gene>
<dbReference type="AlphaFoldDB" id="A0ABD3URH8"/>
<organism evidence="11 12">
    <name type="scientific">Sinanodonta woodiana</name>
    <name type="common">Chinese pond mussel</name>
    <name type="synonym">Anodonta woodiana</name>
    <dbReference type="NCBI Taxonomy" id="1069815"/>
    <lineage>
        <taxon>Eukaryota</taxon>
        <taxon>Metazoa</taxon>
        <taxon>Spiralia</taxon>
        <taxon>Lophotrochozoa</taxon>
        <taxon>Mollusca</taxon>
        <taxon>Bivalvia</taxon>
        <taxon>Autobranchia</taxon>
        <taxon>Heteroconchia</taxon>
        <taxon>Palaeoheterodonta</taxon>
        <taxon>Unionida</taxon>
        <taxon>Unionoidea</taxon>
        <taxon>Unionidae</taxon>
        <taxon>Unioninae</taxon>
        <taxon>Sinanodonta</taxon>
    </lineage>
</organism>
<keyword evidence="5 10" id="KW-0812">Transmembrane</keyword>
<accession>A0ABD3URH8</accession>
<comment type="subcellular location">
    <subcellularLocation>
        <location evidence="1 10">Golgi apparatus membrane</location>
        <topology evidence="1 10">Single-pass type II membrane protein</topology>
    </subcellularLocation>
</comment>
<keyword evidence="9 10" id="KW-0472">Membrane</keyword>
<dbReference type="Proteomes" id="UP001634394">
    <property type="component" value="Unassembled WGS sequence"/>
</dbReference>
<evidence type="ECO:0000256" key="6">
    <source>
        <dbReference type="ARBA" id="ARBA00022968"/>
    </source>
</evidence>
<dbReference type="PANTHER" id="PTHR11214">
    <property type="entry name" value="BETA-1,3-N-ACETYLGLUCOSAMINYLTRANSFERASE"/>
    <property type="match status" value="1"/>
</dbReference>
<evidence type="ECO:0000313" key="12">
    <source>
        <dbReference type="Proteomes" id="UP001634394"/>
    </source>
</evidence>
<dbReference type="EMBL" id="JBJQND010000015">
    <property type="protein sequence ID" value="KAL3852089.1"/>
    <property type="molecule type" value="Genomic_DNA"/>
</dbReference>
<proteinExistence type="inferred from homology"/>
<dbReference type="GO" id="GO:0016757">
    <property type="term" value="F:glycosyltransferase activity"/>
    <property type="evidence" value="ECO:0007669"/>
    <property type="project" value="UniProtKB-KW"/>
</dbReference>
<name>A0ABD3URH8_SINWO</name>
<evidence type="ECO:0000313" key="11">
    <source>
        <dbReference type="EMBL" id="KAL3852089.1"/>
    </source>
</evidence>
<sequence length="464" mass="53596">MPVTVGTESTEKCVNAFAMILMNMILRKKPIKILVPLVFIMLLALYGMPKVLHQGTNDVVKRNNSITAKTKIQSIFQDNSPQMKLQNIFEDNSPKKKLFSDNKLSLGDTKEPVLSLEYMHMPLDGDCGKNIGTSYERIPGKNSWIPSKMCKTFSGPYYIKLENGKVIPYTNYSFMPLTLHSKYLLNNPNICEDLPQNLTFLILVHSAVQNFDKRKALRETWANPMLLKEHISRLVFIVGKTDKSFVQRHLEDEERVHNDIIQGDFIDDYHNLTHKAVLGHRWIQEHCQNTKFVLKVDDDVVINIFKLIENVLPVLSNTSNTIACRVRKAVPIGRDDRWALSYDYFPGYQNFPFDFCPGAFALMPLQTSAMLFRASHVTPFLWLDDVYVYGILVKIADLRLHHTDSLYNLENDANKCFKERSACPMLLVLTSRSESMYFYWKRIVEQQKDQVMKYAYTDQVAILD</sequence>
<protein>
    <recommendedName>
        <fullName evidence="10">Hexosyltransferase</fullName>
        <ecNumber evidence="10">2.4.1.-</ecNumber>
    </recommendedName>
</protein>
<evidence type="ECO:0000256" key="7">
    <source>
        <dbReference type="ARBA" id="ARBA00022989"/>
    </source>
</evidence>
<reference evidence="11 12" key="1">
    <citation type="submission" date="2024-11" db="EMBL/GenBank/DDBJ databases">
        <title>Chromosome-level genome assembly of the freshwater bivalve Anodonta woodiana.</title>
        <authorList>
            <person name="Chen X."/>
        </authorList>
    </citation>
    <scope>NUCLEOTIDE SEQUENCE [LARGE SCALE GENOMIC DNA]</scope>
    <source>
        <strain evidence="11">MN2024</strain>
        <tissue evidence="11">Gills</tissue>
    </source>
</reference>
<keyword evidence="6 10" id="KW-0735">Signal-anchor</keyword>
<keyword evidence="4" id="KW-0808">Transferase</keyword>
<dbReference type="InterPro" id="IPR002659">
    <property type="entry name" value="Glyco_trans_31"/>
</dbReference>
<comment type="similarity">
    <text evidence="2 10">Belongs to the glycosyltransferase 31 family.</text>
</comment>
<dbReference type="Pfam" id="PF01762">
    <property type="entry name" value="Galactosyl_T"/>
    <property type="match status" value="1"/>
</dbReference>
<comment type="caution">
    <text evidence="11">The sequence shown here is derived from an EMBL/GenBank/DDBJ whole genome shotgun (WGS) entry which is preliminary data.</text>
</comment>
<feature type="transmembrane region" description="Helical" evidence="10">
    <location>
        <begin position="31"/>
        <end position="48"/>
    </location>
</feature>
<evidence type="ECO:0000256" key="5">
    <source>
        <dbReference type="ARBA" id="ARBA00022692"/>
    </source>
</evidence>
<keyword evidence="3 10" id="KW-0328">Glycosyltransferase</keyword>